<dbReference type="EMBL" id="OB792838">
    <property type="protein sequence ID" value="CAD7424801.1"/>
    <property type="molecule type" value="Genomic_DNA"/>
</dbReference>
<sequence>MLILAALSLSDAGARGCFVDAYLFGAGTDSEYTSRYALPARRDAECIGTSRRTSLTSSRHPTPRTPLPSSSLLTFAACPYSAAAVSGSLNVNGRGPCPMFVLSAAVCQVKVGSFLMELYNFQDKIRNWKKLNKIL</sequence>
<name>A0A7R9HJL8_9NEOP</name>
<gene>
    <name evidence="2" type="ORF">TMSB3V08_LOCUS1727</name>
</gene>
<protein>
    <recommendedName>
        <fullName evidence="3">Secreted protein</fullName>
    </recommendedName>
</protein>
<evidence type="ECO:0000313" key="2">
    <source>
        <dbReference type="EMBL" id="CAD7424801.1"/>
    </source>
</evidence>
<dbReference type="AlphaFoldDB" id="A0A7R9HJL8"/>
<proteinExistence type="predicted"/>
<feature type="signal peptide" evidence="1">
    <location>
        <begin position="1"/>
        <end position="16"/>
    </location>
</feature>
<keyword evidence="1" id="KW-0732">Signal</keyword>
<accession>A0A7R9HJL8</accession>
<organism evidence="2">
    <name type="scientific">Timema monikensis</name>
    <dbReference type="NCBI Taxonomy" id="170555"/>
    <lineage>
        <taxon>Eukaryota</taxon>
        <taxon>Metazoa</taxon>
        <taxon>Ecdysozoa</taxon>
        <taxon>Arthropoda</taxon>
        <taxon>Hexapoda</taxon>
        <taxon>Insecta</taxon>
        <taxon>Pterygota</taxon>
        <taxon>Neoptera</taxon>
        <taxon>Polyneoptera</taxon>
        <taxon>Phasmatodea</taxon>
        <taxon>Timematodea</taxon>
        <taxon>Timematoidea</taxon>
        <taxon>Timematidae</taxon>
        <taxon>Timema</taxon>
    </lineage>
</organism>
<evidence type="ECO:0008006" key="3">
    <source>
        <dbReference type="Google" id="ProtNLM"/>
    </source>
</evidence>
<feature type="chain" id="PRO_5031363848" description="Secreted protein" evidence="1">
    <location>
        <begin position="17"/>
        <end position="135"/>
    </location>
</feature>
<reference evidence="2" key="1">
    <citation type="submission" date="2020-11" db="EMBL/GenBank/DDBJ databases">
        <authorList>
            <person name="Tran Van P."/>
        </authorList>
    </citation>
    <scope>NUCLEOTIDE SEQUENCE</scope>
</reference>
<evidence type="ECO:0000256" key="1">
    <source>
        <dbReference type="SAM" id="SignalP"/>
    </source>
</evidence>